<keyword evidence="5" id="KW-0677">Repeat</keyword>
<dbReference type="OrthoDB" id="424753at2759"/>
<feature type="compositionally biased region" description="Basic and acidic residues" evidence="12">
    <location>
        <begin position="79"/>
        <end position="88"/>
    </location>
</feature>
<feature type="active site" evidence="10 11">
    <location>
        <position position="413"/>
    </location>
</feature>
<keyword evidence="3 11" id="KW-0645">Protease</keyword>
<dbReference type="CDD" id="cd00044">
    <property type="entry name" value="CysPc"/>
    <property type="match status" value="1"/>
</dbReference>
<name>A0A6A6WE60_9PEZI</name>
<protein>
    <submittedName>
        <fullName evidence="14">Cysteine proteinase</fullName>
    </submittedName>
</protein>
<reference evidence="14" key="1">
    <citation type="journal article" date="2020" name="Stud. Mycol.">
        <title>101 Dothideomycetes genomes: a test case for predicting lifestyles and emergence of pathogens.</title>
        <authorList>
            <person name="Haridas S."/>
            <person name="Albert R."/>
            <person name="Binder M."/>
            <person name="Bloem J."/>
            <person name="Labutti K."/>
            <person name="Salamov A."/>
            <person name="Andreopoulos B."/>
            <person name="Baker S."/>
            <person name="Barry K."/>
            <person name="Bills G."/>
            <person name="Bluhm B."/>
            <person name="Cannon C."/>
            <person name="Castanera R."/>
            <person name="Culley D."/>
            <person name="Daum C."/>
            <person name="Ezra D."/>
            <person name="Gonzalez J."/>
            <person name="Henrissat B."/>
            <person name="Kuo A."/>
            <person name="Liang C."/>
            <person name="Lipzen A."/>
            <person name="Lutzoni F."/>
            <person name="Magnuson J."/>
            <person name="Mondo S."/>
            <person name="Nolan M."/>
            <person name="Ohm R."/>
            <person name="Pangilinan J."/>
            <person name="Park H.-J."/>
            <person name="Ramirez L."/>
            <person name="Alfaro M."/>
            <person name="Sun H."/>
            <person name="Tritt A."/>
            <person name="Yoshinaga Y."/>
            <person name="Zwiers L.-H."/>
            <person name="Turgeon B."/>
            <person name="Goodwin S."/>
            <person name="Spatafora J."/>
            <person name="Crous P."/>
            <person name="Grigoriev I."/>
        </authorList>
    </citation>
    <scope>NUCLEOTIDE SEQUENCE</scope>
    <source>
        <strain evidence="14">CBS 121739</strain>
    </source>
</reference>
<dbReference type="AlphaFoldDB" id="A0A6A6WE60"/>
<evidence type="ECO:0000313" key="14">
    <source>
        <dbReference type="EMBL" id="KAF2761112.1"/>
    </source>
</evidence>
<keyword evidence="8 11" id="KW-0788">Thiol protease</keyword>
<keyword evidence="2" id="KW-0597">Phosphoprotein</keyword>
<sequence>MPLRTKVNDLRKKRLGLDFGADEPQDMAAGEGDGIPLPASGSTGPKDDRFYYFWDRFCARPKYPKVSVTPSLDVDIEGEPSHQPDSNKEGIVTSSQKASLSYDEAARACKSKVRAIAEECKRLNVKYYDRTWDLGSVDTLQSLEATEVPYSLQGLAGVQSVKRVEDIFENPQFYEDGATANDVCQGTVGDCWFLAAITALSGKPELLERICVDRDEKVGVYGFVFYRDGEWISEVVDDRLALRQNDDKWSYTSEYMITTDGRKAYKDIYPLQAGEYSISRLPKDFRENLRKGSNALYFSSCRSKNETWLPLLEKAYAKAHGDYQAIEGGFPGEGRIEDLTGGVATYLYSEHVLDKDKLWSELTQVNKDFLFGCGSRYGRDSDPRDDEGFVRGHAYSVLEAREVNELRLLKIRNPWGETEWNGAWSDGSKEWTPEMMKELGHTFGDDGIFWISYKDFLKYYPEIDRTRLFDDSWTVTQQWTSVEVPWTADYLSTKYSLTLKEKSPVVLVLSQPDERYFNGLDGRYRYDLHFRLYKNGEKTYIARSIQDSGSGRSCSAELDLDAGEYTIYVK</sequence>
<dbReference type="SMART" id="SM00230">
    <property type="entry name" value="CysPc"/>
    <property type="match status" value="1"/>
</dbReference>
<dbReference type="InterPro" id="IPR022684">
    <property type="entry name" value="Calpain_cysteine_protease"/>
</dbReference>
<dbReference type="RefSeq" id="XP_033603563.1">
    <property type="nucleotide sequence ID" value="XM_033748819.1"/>
</dbReference>
<dbReference type="GeneID" id="54489873"/>
<dbReference type="PANTHER" id="PTHR10183:SF425">
    <property type="entry name" value="CALPAIN-5"/>
    <property type="match status" value="1"/>
</dbReference>
<keyword evidence="7 11" id="KW-0378">Hydrolase</keyword>
<keyword evidence="9" id="KW-0862">Zinc</keyword>
<gene>
    <name evidence="14" type="ORF">EJ05DRAFT_524377</name>
</gene>
<evidence type="ECO:0000259" key="13">
    <source>
        <dbReference type="PROSITE" id="PS50203"/>
    </source>
</evidence>
<dbReference type="GO" id="GO:0004198">
    <property type="term" value="F:calcium-dependent cysteine-type endopeptidase activity"/>
    <property type="evidence" value="ECO:0007669"/>
    <property type="project" value="InterPro"/>
</dbReference>
<dbReference type="Pfam" id="PF00648">
    <property type="entry name" value="Peptidase_C2"/>
    <property type="match status" value="2"/>
</dbReference>
<keyword evidence="4" id="KW-0479">Metal-binding</keyword>
<dbReference type="Proteomes" id="UP000799437">
    <property type="component" value="Unassembled WGS sequence"/>
</dbReference>
<evidence type="ECO:0000256" key="12">
    <source>
        <dbReference type="SAM" id="MobiDB-lite"/>
    </source>
</evidence>
<feature type="domain" description="Calpain catalytic" evidence="13">
    <location>
        <begin position="162"/>
        <end position="469"/>
    </location>
</feature>
<organism evidence="14 15">
    <name type="scientific">Pseudovirgaria hyperparasitica</name>
    <dbReference type="NCBI Taxonomy" id="470096"/>
    <lineage>
        <taxon>Eukaryota</taxon>
        <taxon>Fungi</taxon>
        <taxon>Dikarya</taxon>
        <taxon>Ascomycota</taxon>
        <taxon>Pezizomycotina</taxon>
        <taxon>Dothideomycetes</taxon>
        <taxon>Dothideomycetes incertae sedis</taxon>
        <taxon>Acrospermales</taxon>
        <taxon>Acrospermaceae</taxon>
        <taxon>Pseudovirgaria</taxon>
    </lineage>
</organism>
<feature type="non-terminal residue" evidence="14">
    <location>
        <position position="570"/>
    </location>
</feature>
<dbReference type="PRINTS" id="PR00704">
    <property type="entry name" value="CALPAIN"/>
</dbReference>
<dbReference type="PROSITE" id="PS00139">
    <property type="entry name" value="THIOL_PROTEASE_CYS"/>
    <property type="match status" value="1"/>
</dbReference>
<evidence type="ECO:0000256" key="1">
    <source>
        <dbReference type="ARBA" id="ARBA00007623"/>
    </source>
</evidence>
<proteinExistence type="inferred from homology"/>
<evidence type="ECO:0000256" key="5">
    <source>
        <dbReference type="ARBA" id="ARBA00022737"/>
    </source>
</evidence>
<feature type="region of interest" description="Disordered" evidence="12">
    <location>
        <begin position="14"/>
        <end position="45"/>
    </location>
</feature>
<accession>A0A6A6WE60</accession>
<dbReference type="Gene3D" id="3.90.70.10">
    <property type="entry name" value="Cysteine proteinases"/>
    <property type="match status" value="1"/>
</dbReference>
<evidence type="ECO:0000256" key="11">
    <source>
        <dbReference type="PROSITE-ProRule" id="PRU00239"/>
    </source>
</evidence>
<dbReference type="InterPro" id="IPR001300">
    <property type="entry name" value="Peptidase_C2_calpain_cat"/>
</dbReference>
<evidence type="ECO:0000256" key="6">
    <source>
        <dbReference type="ARBA" id="ARBA00022771"/>
    </source>
</evidence>
<evidence type="ECO:0000256" key="9">
    <source>
        <dbReference type="ARBA" id="ARBA00022833"/>
    </source>
</evidence>
<evidence type="ECO:0000313" key="15">
    <source>
        <dbReference type="Proteomes" id="UP000799437"/>
    </source>
</evidence>
<dbReference type="InterPro" id="IPR000169">
    <property type="entry name" value="Pept_cys_AS"/>
</dbReference>
<dbReference type="FunFam" id="3.90.70.10:FF:000010">
    <property type="entry name" value="Calpain 15"/>
    <property type="match status" value="1"/>
</dbReference>
<dbReference type="EMBL" id="ML996567">
    <property type="protein sequence ID" value="KAF2761112.1"/>
    <property type="molecule type" value="Genomic_DNA"/>
</dbReference>
<dbReference type="GO" id="GO:0006508">
    <property type="term" value="P:proteolysis"/>
    <property type="evidence" value="ECO:0007669"/>
    <property type="project" value="UniProtKB-KW"/>
</dbReference>
<dbReference type="SUPFAM" id="SSF54001">
    <property type="entry name" value="Cysteine proteinases"/>
    <property type="match status" value="1"/>
</dbReference>
<evidence type="ECO:0000256" key="4">
    <source>
        <dbReference type="ARBA" id="ARBA00022723"/>
    </source>
</evidence>
<dbReference type="PROSITE" id="PS50203">
    <property type="entry name" value="CALPAIN_CAT"/>
    <property type="match status" value="1"/>
</dbReference>
<evidence type="ECO:0000256" key="10">
    <source>
        <dbReference type="PIRSR" id="PIRSR622684-1"/>
    </source>
</evidence>
<feature type="active site" evidence="10 11">
    <location>
        <position position="191"/>
    </location>
</feature>
<evidence type="ECO:0000256" key="2">
    <source>
        <dbReference type="ARBA" id="ARBA00022553"/>
    </source>
</evidence>
<evidence type="ECO:0000256" key="3">
    <source>
        <dbReference type="ARBA" id="ARBA00022670"/>
    </source>
</evidence>
<keyword evidence="6" id="KW-0863">Zinc-finger</keyword>
<evidence type="ECO:0000256" key="7">
    <source>
        <dbReference type="ARBA" id="ARBA00022801"/>
    </source>
</evidence>
<comment type="similarity">
    <text evidence="1">Belongs to the peptidase C2 family.</text>
</comment>
<evidence type="ECO:0000256" key="8">
    <source>
        <dbReference type="ARBA" id="ARBA00022807"/>
    </source>
</evidence>
<dbReference type="InterPro" id="IPR038765">
    <property type="entry name" value="Papain-like_cys_pep_sf"/>
</dbReference>
<keyword evidence="15" id="KW-1185">Reference proteome</keyword>
<dbReference type="GO" id="GO:0008270">
    <property type="term" value="F:zinc ion binding"/>
    <property type="evidence" value="ECO:0007669"/>
    <property type="project" value="UniProtKB-KW"/>
</dbReference>
<feature type="active site" evidence="10 11">
    <location>
        <position position="393"/>
    </location>
</feature>
<feature type="region of interest" description="Disordered" evidence="12">
    <location>
        <begin position="74"/>
        <end position="95"/>
    </location>
</feature>
<dbReference type="PANTHER" id="PTHR10183">
    <property type="entry name" value="CALPAIN"/>
    <property type="match status" value="1"/>
</dbReference>